<dbReference type="AlphaFoldDB" id="X1B6S0"/>
<protein>
    <submittedName>
        <fullName evidence="1">Uncharacterized protein</fullName>
    </submittedName>
</protein>
<proteinExistence type="predicted"/>
<sequence length="58" mass="6561">MDLLITIPKTVPWGKWLDECWDTVYNGGTLNYRIGSSFTRLPKKIVGGLYAEKINEAS</sequence>
<reference evidence="1" key="1">
    <citation type="journal article" date="2014" name="Front. Microbiol.">
        <title>High frequency of phylogenetically diverse reductive dehalogenase-homologous genes in deep subseafloor sedimentary metagenomes.</title>
        <authorList>
            <person name="Kawai M."/>
            <person name="Futagami T."/>
            <person name="Toyoda A."/>
            <person name="Takaki Y."/>
            <person name="Nishi S."/>
            <person name="Hori S."/>
            <person name="Arai W."/>
            <person name="Tsubouchi T."/>
            <person name="Morono Y."/>
            <person name="Uchiyama I."/>
            <person name="Ito T."/>
            <person name="Fujiyama A."/>
            <person name="Inagaki F."/>
            <person name="Takami H."/>
        </authorList>
    </citation>
    <scope>NUCLEOTIDE SEQUENCE</scope>
    <source>
        <strain evidence="1">Expedition CK06-06</strain>
    </source>
</reference>
<accession>X1B6S0</accession>
<name>X1B6S0_9ZZZZ</name>
<gene>
    <name evidence="1" type="ORF">S01H4_50243</name>
</gene>
<evidence type="ECO:0000313" key="1">
    <source>
        <dbReference type="EMBL" id="GAG90800.1"/>
    </source>
</evidence>
<organism evidence="1">
    <name type="scientific">marine sediment metagenome</name>
    <dbReference type="NCBI Taxonomy" id="412755"/>
    <lineage>
        <taxon>unclassified sequences</taxon>
        <taxon>metagenomes</taxon>
        <taxon>ecological metagenomes</taxon>
    </lineage>
</organism>
<comment type="caution">
    <text evidence="1">The sequence shown here is derived from an EMBL/GenBank/DDBJ whole genome shotgun (WGS) entry which is preliminary data.</text>
</comment>
<dbReference type="EMBL" id="BART01028511">
    <property type="protein sequence ID" value="GAG90800.1"/>
    <property type="molecule type" value="Genomic_DNA"/>
</dbReference>